<dbReference type="InterPro" id="IPR003399">
    <property type="entry name" value="Mce/MlaD"/>
</dbReference>
<accession>A0A0N0GR90</accession>
<dbReference type="RefSeq" id="WP_053935930.1">
    <property type="nucleotide sequence ID" value="NZ_LAQT01000001.1"/>
</dbReference>
<keyword evidence="1" id="KW-0472">Membrane</keyword>
<evidence type="ECO:0000259" key="2">
    <source>
        <dbReference type="Pfam" id="PF02470"/>
    </source>
</evidence>
<feature type="transmembrane region" description="Helical" evidence="1">
    <location>
        <begin position="20"/>
        <end position="40"/>
    </location>
</feature>
<feature type="domain" description="Mce/MlaD" evidence="2">
    <location>
        <begin position="52"/>
        <end position="125"/>
    </location>
</feature>
<comment type="caution">
    <text evidence="3">The sequence shown here is derived from an EMBL/GenBank/DDBJ whole genome shotgun (WGS) entry which is preliminary data.</text>
</comment>
<keyword evidence="1" id="KW-1133">Transmembrane helix</keyword>
<dbReference type="STRING" id="857265.WG78_01085"/>
<dbReference type="Proteomes" id="UP000037939">
    <property type="component" value="Unassembled WGS sequence"/>
</dbReference>
<dbReference type="EMBL" id="LAQT01000001">
    <property type="protein sequence ID" value="KPC55209.1"/>
    <property type="molecule type" value="Genomic_DNA"/>
</dbReference>
<keyword evidence="1" id="KW-0812">Transmembrane</keyword>
<protein>
    <submittedName>
        <fullName evidence="3">Mce related protein</fullName>
    </submittedName>
</protein>
<organism evidence="3 4">
    <name type="scientific">Amantichitinum ursilacus</name>
    <dbReference type="NCBI Taxonomy" id="857265"/>
    <lineage>
        <taxon>Bacteria</taxon>
        <taxon>Pseudomonadati</taxon>
        <taxon>Pseudomonadota</taxon>
        <taxon>Betaproteobacteria</taxon>
        <taxon>Neisseriales</taxon>
        <taxon>Chitinibacteraceae</taxon>
        <taxon>Amantichitinum</taxon>
    </lineage>
</organism>
<dbReference type="PANTHER" id="PTHR33371">
    <property type="entry name" value="INTERMEMBRANE PHOSPHOLIPID TRANSPORT SYSTEM BINDING PROTEIN MLAD-RELATED"/>
    <property type="match status" value="1"/>
</dbReference>
<dbReference type="PANTHER" id="PTHR33371:SF4">
    <property type="entry name" value="INTERMEMBRANE PHOSPHOLIPID TRANSPORT SYSTEM BINDING PROTEIN MLAD"/>
    <property type="match status" value="1"/>
</dbReference>
<evidence type="ECO:0000256" key="1">
    <source>
        <dbReference type="SAM" id="Phobius"/>
    </source>
</evidence>
<evidence type="ECO:0000313" key="3">
    <source>
        <dbReference type="EMBL" id="KPC55209.1"/>
    </source>
</evidence>
<reference evidence="3 4" key="1">
    <citation type="submission" date="2015-07" db="EMBL/GenBank/DDBJ databases">
        <title>Draft genome sequence of the Amantichitinum ursilacus IGB-41, a new chitin-degrading bacterium.</title>
        <authorList>
            <person name="Kirstahler P."/>
            <person name="Guenther M."/>
            <person name="Grumaz C."/>
            <person name="Rupp S."/>
            <person name="Zibek S."/>
            <person name="Sohn K."/>
        </authorList>
    </citation>
    <scope>NUCLEOTIDE SEQUENCE [LARGE SCALE GENOMIC DNA]</scope>
    <source>
        <strain evidence="3 4">IGB-41</strain>
    </source>
</reference>
<dbReference type="OrthoDB" id="8579797at2"/>
<proteinExistence type="predicted"/>
<sequence length="324" mass="34979">MALKYLRDTDARFQWLGWRVAMFIAIGLVCFGLLLSLLALKQGYFVSRTRLSFVAESGNGMNNGMQVRLSGFKIGVVDQVTLNDQAKVDVEMLIDDKYLKWVKPDSVALLQQDGLLGDHYIEVAGGTPGAAPIKEGGKLVFAPAMGLPEIAADLRQRTIPIIDSVHETLDYVNDPKGDIRGTLANVQAFSAELRETRKTLDQVLVNLEHVSKNELPATLVASTDAARQAQSVLNKADQVASEVAAHAPEIVAHANTAASEVAHITTTTREAVDQAAPRLPGLVRNADALVQTGTELANGASRSWPFNKWMSAPDASAPMPDSRQ</sequence>
<dbReference type="InterPro" id="IPR052336">
    <property type="entry name" value="MlaD_Phospholipid_Transporter"/>
</dbReference>
<dbReference type="Pfam" id="PF02470">
    <property type="entry name" value="MlaD"/>
    <property type="match status" value="1"/>
</dbReference>
<dbReference type="AlphaFoldDB" id="A0A0N0GR90"/>
<evidence type="ECO:0000313" key="4">
    <source>
        <dbReference type="Proteomes" id="UP000037939"/>
    </source>
</evidence>
<gene>
    <name evidence="3" type="ORF">WG78_01085</name>
</gene>
<name>A0A0N0GR90_9NEIS</name>
<keyword evidence="4" id="KW-1185">Reference proteome</keyword>